<accession>A0A5C5Q715</accession>
<sequence>MKPTPLTSDPVSDENRLLGLGPSALYVVSVTKFVVMYLLTGGGYIVYWSYRNWATYKQRVGADICPLVRAVLWPFFILELFDKIQNGLELAGRPCRWHPEPRALLIMLMVMISTLFAMFFDSPADAGLVFIANTLLITLSVFLFVGAQRAINLLADDSLGFSNCNFSVSNVCWTLVGAVSVTLLGFCVLVRTS</sequence>
<keyword evidence="1" id="KW-0472">Membrane</keyword>
<dbReference type="EMBL" id="VFIO01000002">
    <property type="protein sequence ID" value="TWR91080.1"/>
    <property type="molecule type" value="Genomic_DNA"/>
</dbReference>
<organism evidence="3 4">
    <name type="scientific">Pseudomonas saxonica</name>
    <dbReference type="NCBI Taxonomy" id="2600598"/>
    <lineage>
        <taxon>Bacteria</taxon>
        <taxon>Pseudomonadati</taxon>
        <taxon>Pseudomonadota</taxon>
        <taxon>Gammaproteobacteria</taxon>
        <taxon>Pseudomonadales</taxon>
        <taxon>Pseudomonadaceae</taxon>
        <taxon>Pseudomonas</taxon>
    </lineage>
</organism>
<evidence type="ECO:0000256" key="1">
    <source>
        <dbReference type="SAM" id="Phobius"/>
    </source>
</evidence>
<dbReference type="Proteomes" id="UP000318428">
    <property type="component" value="Unassembled WGS sequence"/>
</dbReference>
<name>A0A5C5Q715_9PSED</name>
<feature type="transmembrane region" description="Helical" evidence="1">
    <location>
        <begin position="24"/>
        <end position="48"/>
    </location>
</feature>
<feature type="transmembrane region" description="Helical" evidence="1">
    <location>
        <begin position="127"/>
        <end position="147"/>
    </location>
</feature>
<protein>
    <recommendedName>
        <fullName evidence="6">DUF4234 domain-containing protein</fullName>
    </recommendedName>
</protein>
<comment type="caution">
    <text evidence="3">The sequence shown here is derived from an EMBL/GenBank/DDBJ whole genome shotgun (WGS) entry which is preliminary data.</text>
</comment>
<proteinExistence type="predicted"/>
<evidence type="ECO:0000313" key="4">
    <source>
        <dbReference type="Proteomes" id="UP000317901"/>
    </source>
</evidence>
<keyword evidence="1" id="KW-0812">Transmembrane</keyword>
<evidence type="ECO:0008006" key="6">
    <source>
        <dbReference type="Google" id="ProtNLM"/>
    </source>
</evidence>
<evidence type="ECO:0000313" key="2">
    <source>
        <dbReference type="EMBL" id="TWR91080.1"/>
    </source>
</evidence>
<feature type="transmembrane region" description="Helical" evidence="1">
    <location>
        <begin position="167"/>
        <end position="190"/>
    </location>
</feature>
<dbReference type="RefSeq" id="WP_122785144.1">
    <property type="nucleotide sequence ID" value="NZ_CP142033.1"/>
</dbReference>
<feature type="transmembrane region" description="Helical" evidence="1">
    <location>
        <begin position="101"/>
        <end position="120"/>
    </location>
</feature>
<dbReference type="EMBL" id="VFIP01000002">
    <property type="protein sequence ID" value="TWS00486.1"/>
    <property type="molecule type" value="Genomic_DNA"/>
</dbReference>
<keyword evidence="1" id="KW-1133">Transmembrane helix</keyword>
<evidence type="ECO:0000313" key="3">
    <source>
        <dbReference type="EMBL" id="TWS00486.1"/>
    </source>
</evidence>
<dbReference type="Proteomes" id="UP000317901">
    <property type="component" value="Unassembled WGS sequence"/>
</dbReference>
<dbReference type="OrthoDB" id="8750132at2"/>
<gene>
    <name evidence="3" type="ORF">FJD37_01630</name>
    <name evidence="2" type="ORF">FJD38_08375</name>
</gene>
<keyword evidence="5" id="KW-1185">Reference proteome</keyword>
<evidence type="ECO:0000313" key="5">
    <source>
        <dbReference type="Proteomes" id="UP000318428"/>
    </source>
</evidence>
<reference evidence="4 5" key="1">
    <citation type="submission" date="2019-06" db="EMBL/GenBank/DDBJ databases">
        <title>Pseudomonas bimorpha sp. nov. isolated from bovine raw milk and skim milk concentrate.</title>
        <authorList>
            <person name="Hofmann K."/>
            <person name="Huptas C."/>
            <person name="Doll E."/>
            <person name="Scherer S."/>
            <person name="Wenning M."/>
        </authorList>
    </citation>
    <scope>NUCLEOTIDE SEQUENCE [LARGE SCALE GENOMIC DNA]</scope>
    <source>
        <strain evidence="2 5">DSM 108989</strain>
        <strain evidence="3 4">DSM 108990</strain>
    </source>
</reference>
<dbReference type="AlphaFoldDB" id="A0A5C5Q715"/>